<evidence type="ECO:0000313" key="1">
    <source>
        <dbReference type="EMBL" id="ARB10917.1"/>
    </source>
</evidence>
<sequence length="58" mass="6630">MKTITILFSRAYEEYKVIFEDGTYYTSDKDDAVATATQETGGCTIKHKKASETQENDW</sequence>
<protein>
    <submittedName>
        <fullName evidence="1">Uncharacterized protein</fullName>
    </submittedName>
</protein>
<reference evidence="1 2" key="1">
    <citation type="submission" date="2017-03" db="EMBL/GenBank/DDBJ databases">
        <authorList>
            <person name="Afonso C.L."/>
            <person name="Miller P.J."/>
            <person name="Scott M.A."/>
            <person name="Spackman E."/>
            <person name="Goraichik I."/>
            <person name="Dimitrov K.M."/>
            <person name="Suarez D.L."/>
            <person name="Swayne D.E."/>
        </authorList>
    </citation>
    <scope>NUCLEOTIDE SEQUENCE [LARGE SCALE GENOMIC DNA]</scope>
</reference>
<organism evidence="1 2">
    <name type="scientific">Pectobacterium phage POP72</name>
    <dbReference type="NCBI Taxonomy" id="1965269"/>
    <lineage>
        <taxon>Viruses</taxon>
        <taxon>Duplodnaviria</taxon>
        <taxon>Heunggongvirae</taxon>
        <taxon>Uroviricota</taxon>
        <taxon>Caudoviricetes</taxon>
        <taxon>Autographivirales</taxon>
        <taxon>Autosignataviridae</taxon>
        <taxon>Molineuxvirinae</taxon>
        <taxon>Axomammavirus</taxon>
        <taxon>Axomammavirus PP1</taxon>
    </lineage>
</organism>
<evidence type="ECO:0000313" key="2">
    <source>
        <dbReference type="Proteomes" id="UP000244377"/>
    </source>
</evidence>
<dbReference type="EMBL" id="KY744566">
    <property type="protein sequence ID" value="ARB10917.1"/>
    <property type="molecule type" value="Genomic_DNA"/>
</dbReference>
<gene>
    <name evidence="1" type="ORF">POP72_001</name>
</gene>
<dbReference type="Proteomes" id="UP000244377">
    <property type="component" value="Genome"/>
</dbReference>
<proteinExistence type="predicted"/>
<name>A0A2R2V0R6_9CAUD</name>
<accession>A0A2R2V0R6</accession>